<evidence type="ECO:0000256" key="4">
    <source>
        <dbReference type="ARBA" id="ARBA00007422"/>
    </source>
</evidence>
<evidence type="ECO:0000256" key="14">
    <source>
        <dbReference type="RuleBase" id="RU363013"/>
    </source>
</evidence>
<dbReference type="GO" id="GO:0004807">
    <property type="term" value="F:triose-phosphate isomerase activity"/>
    <property type="evidence" value="ECO:0007669"/>
    <property type="project" value="UniProtKB-UniRule"/>
</dbReference>
<dbReference type="InterPro" id="IPR035990">
    <property type="entry name" value="TIM_sf"/>
</dbReference>
<sequence length="248" mass="26045">MRRKIVAGNWKMNGSRASAQALLDAIVAGMGQPAAEVLICPPSTLLAELAARYASSGLVFGGQDVSPHEEGAYTGEISARMWIDAGARYVLVGHSERRQYQGESSELVAQKFMAARRAGLIPVLCVGETLTQREAGQTEYVVQQQLEPVLRSGGPAAFENALLAYEPVWAIGTGKTATPEQAQDVHAFIRSEVASYDANIAGLLPILYGGSVKGANAAELFSQPDVDGGLVGGASLLADDFLKIIAAA</sequence>
<evidence type="ECO:0000256" key="2">
    <source>
        <dbReference type="ARBA" id="ARBA00004742"/>
    </source>
</evidence>
<dbReference type="EMBL" id="JACYTR010000032">
    <property type="protein sequence ID" value="MBD8526835.1"/>
    <property type="molecule type" value="Genomic_DNA"/>
</dbReference>
<evidence type="ECO:0000313" key="16">
    <source>
        <dbReference type="Proteomes" id="UP000613768"/>
    </source>
</evidence>
<comment type="function">
    <text evidence="12 13">Involved in the gluconeogenesis. Catalyzes stereospecifically the conversion of dihydroxyacetone phosphate (DHAP) to D-glyceraldehyde-3-phosphate (G3P).</text>
</comment>
<feature type="active site" description="Electrophile" evidence="13">
    <location>
        <position position="94"/>
    </location>
</feature>
<dbReference type="GO" id="GO:0019563">
    <property type="term" value="P:glycerol catabolic process"/>
    <property type="evidence" value="ECO:0007669"/>
    <property type="project" value="TreeGrafter"/>
</dbReference>
<comment type="subcellular location">
    <subcellularLocation>
        <location evidence="13 14">Cytoplasm</location>
    </subcellularLocation>
</comment>
<dbReference type="GO" id="GO:0046166">
    <property type="term" value="P:glyceraldehyde-3-phosphate biosynthetic process"/>
    <property type="evidence" value="ECO:0007669"/>
    <property type="project" value="TreeGrafter"/>
</dbReference>
<evidence type="ECO:0000256" key="10">
    <source>
        <dbReference type="ARBA" id="ARBA00023152"/>
    </source>
</evidence>
<dbReference type="GO" id="GO:0006096">
    <property type="term" value="P:glycolytic process"/>
    <property type="evidence" value="ECO:0007669"/>
    <property type="project" value="UniProtKB-UniRule"/>
</dbReference>
<dbReference type="Proteomes" id="UP000613768">
    <property type="component" value="Unassembled WGS sequence"/>
</dbReference>
<protein>
    <recommendedName>
        <fullName evidence="7 13">Triosephosphate isomerase</fullName>
        <shortName evidence="13">TIM</shortName>
        <shortName evidence="13">TPI</shortName>
        <ecNumber evidence="6 13">5.3.1.1</ecNumber>
    </recommendedName>
    <alternativeName>
        <fullName evidence="13">Triose-phosphate isomerase</fullName>
    </alternativeName>
</protein>
<comment type="caution">
    <text evidence="15">The sequence shown here is derived from an EMBL/GenBank/DDBJ whole genome shotgun (WGS) entry which is preliminary data.</text>
</comment>
<dbReference type="PANTHER" id="PTHR21139:SF42">
    <property type="entry name" value="TRIOSEPHOSPHATE ISOMERASE"/>
    <property type="match status" value="1"/>
</dbReference>
<evidence type="ECO:0000256" key="8">
    <source>
        <dbReference type="ARBA" id="ARBA00022432"/>
    </source>
</evidence>
<comment type="pathway">
    <text evidence="13 14">Carbohydrate degradation; glycolysis; D-glyceraldehyde 3-phosphate from glycerone phosphate: step 1/1.</text>
</comment>
<feature type="binding site" evidence="13">
    <location>
        <position position="172"/>
    </location>
    <ligand>
        <name>substrate</name>
    </ligand>
</feature>
<dbReference type="GO" id="GO:0006094">
    <property type="term" value="P:gluconeogenesis"/>
    <property type="evidence" value="ECO:0007669"/>
    <property type="project" value="UniProtKB-UniRule"/>
</dbReference>
<keyword evidence="9 13" id="KW-0963">Cytoplasm</keyword>
<comment type="catalytic activity">
    <reaction evidence="1 13 14">
        <text>D-glyceraldehyde 3-phosphate = dihydroxyacetone phosphate</text>
        <dbReference type="Rhea" id="RHEA:18585"/>
        <dbReference type="ChEBI" id="CHEBI:57642"/>
        <dbReference type="ChEBI" id="CHEBI:59776"/>
        <dbReference type="EC" id="5.3.1.1"/>
    </reaction>
</comment>
<dbReference type="Gene3D" id="3.20.20.70">
    <property type="entry name" value="Aldolase class I"/>
    <property type="match status" value="1"/>
</dbReference>
<evidence type="ECO:0000256" key="11">
    <source>
        <dbReference type="ARBA" id="ARBA00023235"/>
    </source>
</evidence>
<comment type="subunit">
    <text evidence="5 13 14">Homodimer.</text>
</comment>
<evidence type="ECO:0000313" key="15">
    <source>
        <dbReference type="EMBL" id="MBD8526835.1"/>
    </source>
</evidence>
<dbReference type="InterPro" id="IPR020861">
    <property type="entry name" value="Triosephosphate_isomerase_AS"/>
</dbReference>
<comment type="pathway">
    <text evidence="3">Carbohydrate metabolism; erythritol degradation.</text>
</comment>
<dbReference type="HAMAP" id="MF_00147_B">
    <property type="entry name" value="TIM_B"/>
    <property type="match status" value="1"/>
</dbReference>
<dbReference type="InterPro" id="IPR013785">
    <property type="entry name" value="Aldolase_TIM"/>
</dbReference>
<dbReference type="PROSITE" id="PS51440">
    <property type="entry name" value="TIM_2"/>
    <property type="match status" value="1"/>
</dbReference>
<keyword evidence="16" id="KW-1185">Reference proteome</keyword>
<dbReference type="CDD" id="cd00311">
    <property type="entry name" value="TIM"/>
    <property type="match status" value="1"/>
</dbReference>
<dbReference type="FunFam" id="3.20.20.70:FF:000020">
    <property type="entry name" value="Triosephosphate isomerase"/>
    <property type="match status" value="1"/>
</dbReference>
<evidence type="ECO:0000256" key="1">
    <source>
        <dbReference type="ARBA" id="ARBA00000474"/>
    </source>
</evidence>
<evidence type="ECO:0000256" key="5">
    <source>
        <dbReference type="ARBA" id="ARBA00011738"/>
    </source>
</evidence>
<accession>A0AAW3ZMW3</accession>
<comment type="pathway">
    <text evidence="2 13 14">Carbohydrate biosynthesis; gluconeogenesis.</text>
</comment>
<dbReference type="SUPFAM" id="SSF51351">
    <property type="entry name" value="Triosephosphate isomerase (TIM)"/>
    <property type="match status" value="1"/>
</dbReference>
<comment type="similarity">
    <text evidence="4 13 14">Belongs to the triosephosphate isomerase family.</text>
</comment>
<keyword evidence="11 13" id="KW-0413">Isomerase</keyword>
<dbReference type="EC" id="5.3.1.1" evidence="6 13"/>
<dbReference type="RefSeq" id="WP_192030257.1">
    <property type="nucleotide sequence ID" value="NZ_JACYTR010000032.1"/>
</dbReference>
<dbReference type="PROSITE" id="PS00171">
    <property type="entry name" value="TIM_1"/>
    <property type="match status" value="1"/>
</dbReference>
<evidence type="ECO:0000256" key="12">
    <source>
        <dbReference type="ARBA" id="ARBA00055680"/>
    </source>
</evidence>
<feature type="active site" description="Proton acceptor" evidence="13">
    <location>
        <position position="166"/>
    </location>
</feature>
<name>A0AAW3ZMW3_9GAMM</name>
<evidence type="ECO:0000256" key="13">
    <source>
        <dbReference type="HAMAP-Rule" id="MF_00147"/>
    </source>
</evidence>
<feature type="binding site" evidence="13">
    <location>
        <begin position="232"/>
        <end position="233"/>
    </location>
    <ligand>
        <name>substrate</name>
    </ligand>
</feature>
<dbReference type="Pfam" id="PF00121">
    <property type="entry name" value="TIM"/>
    <property type="match status" value="1"/>
</dbReference>
<feature type="binding site" evidence="13">
    <location>
        <begin position="9"/>
        <end position="11"/>
    </location>
    <ligand>
        <name>substrate</name>
    </ligand>
</feature>
<evidence type="ECO:0000256" key="6">
    <source>
        <dbReference type="ARBA" id="ARBA00011940"/>
    </source>
</evidence>
<dbReference type="PANTHER" id="PTHR21139">
    <property type="entry name" value="TRIOSEPHOSPHATE ISOMERASE"/>
    <property type="match status" value="1"/>
</dbReference>
<evidence type="ECO:0000256" key="9">
    <source>
        <dbReference type="ARBA" id="ARBA00022490"/>
    </source>
</evidence>
<dbReference type="GO" id="GO:0005829">
    <property type="term" value="C:cytosol"/>
    <property type="evidence" value="ECO:0007669"/>
    <property type="project" value="TreeGrafter"/>
</dbReference>
<proteinExistence type="inferred from homology"/>
<reference evidence="15 16" key="1">
    <citation type="submission" date="2020-09" db="EMBL/GenBank/DDBJ databases">
        <title>Pseudoxanthomonas sp. CAU 1598 isolated from sand of Yaerae Beach.</title>
        <authorList>
            <person name="Kim W."/>
        </authorList>
    </citation>
    <scope>NUCLEOTIDE SEQUENCE [LARGE SCALE GENOMIC DNA]</scope>
    <source>
        <strain evidence="15 16">CAU 1598</strain>
    </source>
</reference>
<dbReference type="InterPro" id="IPR000652">
    <property type="entry name" value="Triosephosphate_isomerase"/>
</dbReference>
<evidence type="ECO:0000256" key="7">
    <source>
        <dbReference type="ARBA" id="ARBA00019397"/>
    </source>
</evidence>
<dbReference type="NCBIfam" id="TIGR00419">
    <property type="entry name" value="tim"/>
    <property type="match status" value="1"/>
</dbReference>
<feature type="binding site" evidence="13">
    <location>
        <position position="211"/>
    </location>
    <ligand>
        <name>substrate</name>
    </ligand>
</feature>
<keyword evidence="8 13" id="KW-0312">Gluconeogenesis</keyword>
<keyword evidence="10 13" id="KW-0324">Glycolysis</keyword>
<dbReference type="InterPro" id="IPR022896">
    <property type="entry name" value="TrioseP_Isoase_bac/euk"/>
</dbReference>
<evidence type="ECO:0000256" key="3">
    <source>
        <dbReference type="ARBA" id="ARBA00004939"/>
    </source>
</evidence>
<organism evidence="15 16">
    <name type="scientific">Pseudomarimonas arenosa</name>
    <dbReference type="NCBI Taxonomy" id="2774145"/>
    <lineage>
        <taxon>Bacteria</taxon>
        <taxon>Pseudomonadati</taxon>
        <taxon>Pseudomonadota</taxon>
        <taxon>Gammaproteobacteria</taxon>
        <taxon>Lysobacterales</taxon>
        <taxon>Lysobacteraceae</taxon>
        <taxon>Pseudomarimonas</taxon>
    </lineage>
</organism>
<dbReference type="AlphaFoldDB" id="A0AAW3ZMW3"/>
<gene>
    <name evidence="13" type="primary">tpiA</name>
    <name evidence="15" type="ORF">IFO71_13925</name>
</gene>